<dbReference type="GO" id="GO:0019346">
    <property type="term" value="P:transsulfuration"/>
    <property type="evidence" value="ECO:0007669"/>
    <property type="project" value="InterPro"/>
</dbReference>
<dbReference type="FunFam" id="3.40.640.10:FF:000009">
    <property type="entry name" value="Cystathionine gamma-synthase homolog"/>
    <property type="match status" value="1"/>
</dbReference>
<gene>
    <name evidence="7" type="ORF">GLW05_16025</name>
</gene>
<evidence type="ECO:0000256" key="2">
    <source>
        <dbReference type="ARBA" id="ARBA00009077"/>
    </source>
</evidence>
<dbReference type="RefSeq" id="WP_160847302.1">
    <property type="nucleotide sequence ID" value="NZ_WMEQ01000014.1"/>
</dbReference>
<evidence type="ECO:0000313" key="7">
    <source>
        <dbReference type="EMBL" id="MYL35089.1"/>
    </source>
</evidence>
<dbReference type="PANTHER" id="PTHR11808:SF90">
    <property type="entry name" value="CYSTATHIONINE GAMMA-SYNTHASE"/>
    <property type="match status" value="1"/>
</dbReference>
<sequence>MCSHHLDTKLAQTGNRSESTTGAVTPPLHLSTAYRHPGIGQSTGYDYIRTGNPTRDLLEQSIATLESGLDGFAFSSGMAAIQTVFSIFTPGDEFVVTQDVYGGSYRLFENHFQKFGLGFTYVNSTEPEDFEQVVTEKTKGLFIETPTNPLMTQIDIEAIAKLAKKYNLLLIVDNTFFTPYLQQPLQLGADIVIHSATKYLGGHNDVLAGLVVANDEAICESLAAEQNASGAVLSPFDCWLLMRGIKTLGLRMKQHETNAKRIAEFLKNDSNVTDVLYPGHGGMLSFRVQQEEFVPYLLQSFELISFAESLGGVETFITYPATQTHADIPEEVRSSYGVDNRLLRLSVGIEDDRDLTKDLQQALDKAQTEVKQHV</sequence>
<organism evidence="7 8">
    <name type="scientific">Pontibacillus yanchengensis</name>
    <dbReference type="NCBI Taxonomy" id="462910"/>
    <lineage>
        <taxon>Bacteria</taxon>
        <taxon>Bacillati</taxon>
        <taxon>Bacillota</taxon>
        <taxon>Bacilli</taxon>
        <taxon>Bacillales</taxon>
        <taxon>Bacillaceae</taxon>
        <taxon>Pontibacillus</taxon>
    </lineage>
</organism>
<dbReference type="GO" id="GO:0016846">
    <property type="term" value="F:carbon-sulfur lyase activity"/>
    <property type="evidence" value="ECO:0007669"/>
    <property type="project" value="TreeGrafter"/>
</dbReference>
<dbReference type="CDD" id="cd00614">
    <property type="entry name" value="CGS_like"/>
    <property type="match status" value="1"/>
</dbReference>
<reference evidence="7 8" key="1">
    <citation type="submission" date="2019-11" db="EMBL/GenBank/DDBJ databases">
        <title>Genome sequences of 17 halophilic strains isolated from different environments.</title>
        <authorList>
            <person name="Furrow R.E."/>
        </authorList>
    </citation>
    <scope>NUCLEOTIDE SEQUENCE [LARGE SCALE GENOMIC DNA]</scope>
    <source>
        <strain evidence="7 8">22514_16_FS</strain>
    </source>
</reference>
<dbReference type="InterPro" id="IPR015424">
    <property type="entry name" value="PyrdxlP-dep_Trfase"/>
</dbReference>
<dbReference type="GO" id="GO:0005737">
    <property type="term" value="C:cytoplasm"/>
    <property type="evidence" value="ECO:0007669"/>
    <property type="project" value="TreeGrafter"/>
</dbReference>
<evidence type="ECO:0000256" key="6">
    <source>
        <dbReference type="SAM" id="MobiDB-lite"/>
    </source>
</evidence>
<feature type="modified residue" description="N6-(pyridoxal phosphate)lysine" evidence="4">
    <location>
        <position position="198"/>
    </location>
</feature>
<evidence type="ECO:0000256" key="1">
    <source>
        <dbReference type="ARBA" id="ARBA00001933"/>
    </source>
</evidence>
<comment type="cofactor">
    <cofactor evidence="1 5">
        <name>pyridoxal 5'-phosphate</name>
        <dbReference type="ChEBI" id="CHEBI:597326"/>
    </cofactor>
</comment>
<dbReference type="GO" id="GO:0030170">
    <property type="term" value="F:pyridoxal phosphate binding"/>
    <property type="evidence" value="ECO:0007669"/>
    <property type="project" value="InterPro"/>
</dbReference>
<dbReference type="PANTHER" id="PTHR11808">
    <property type="entry name" value="TRANS-SULFURATION ENZYME FAMILY MEMBER"/>
    <property type="match status" value="1"/>
</dbReference>
<dbReference type="Gene3D" id="3.40.640.10">
    <property type="entry name" value="Type I PLP-dependent aspartate aminotransferase-like (Major domain)"/>
    <property type="match status" value="1"/>
</dbReference>
<dbReference type="InterPro" id="IPR015421">
    <property type="entry name" value="PyrdxlP-dep_Trfase_major"/>
</dbReference>
<comment type="similarity">
    <text evidence="2 5">Belongs to the trans-sulfuration enzymes family.</text>
</comment>
<dbReference type="InterPro" id="IPR000277">
    <property type="entry name" value="Cys/Met-Metab_PyrdxlP-dep_enz"/>
</dbReference>
<dbReference type="NCBIfam" id="NF006095">
    <property type="entry name" value="PRK08247.1"/>
    <property type="match status" value="1"/>
</dbReference>
<dbReference type="EMBL" id="WMEQ01000014">
    <property type="protein sequence ID" value="MYL35089.1"/>
    <property type="molecule type" value="Genomic_DNA"/>
</dbReference>
<dbReference type="SUPFAM" id="SSF53383">
    <property type="entry name" value="PLP-dependent transferases"/>
    <property type="match status" value="1"/>
</dbReference>
<dbReference type="OrthoDB" id="9803887at2"/>
<dbReference type="PIRSF" id="PIRSF001434">
    <property type="entry name" value="CGS"/>
    <property type="match status" value="1"/>
</dbReference>
<dbReference type="Pfam" id="PF01053">
    <property type="entry name" value="Cys_Met_Meta_PP"/>
    <property type="match status" value="1"/>
</dbReference>
<evidence type="ECO:0000256" key="4">
    <source>
        <dbReference type="PIRSR" id="PIRSR001434-2"/>
    </source>
</evidence>
<dbReference type="InterPro" id="IPR015422">
    <property type="entry name" value="PyrdxlP-dep_Trfase_small"/>
</dbReference>
<dbReference type="Gene3D" id="3.90.1150.10">
    <property type="entry name" value="Aspartate Aminotransferase, domain 1"/>
    <property type="match status" value="2"/>
</dbReference>
<dbReference type="Proteomes" id="UP000468638">
    <property type="component" value="Unassembled WGS sequence"/>
</dbReference>
<accession>A0A6I5A493</accession>
<evidence type="ECO:0000256" key="5">
    <source>
        <dbReference type="RuleBase" id="RU362118"/>
    </source>
</evidence>
<keyword evidence="3 4" id="KW-0663">Pyridoxal phosphate</keyword>
<comment type="caution">
    <text evidence="7">The sequence shown here is derived from an EMBL/GenBank/DDBJ whole genome shotgun (WGS) entry which is preliminary data.</text>
</comment>
<dbReference type="PROSITE" id="PS00868">
    <property type="entry name" value="CYS_MET_METAB_PP"/>
    <property type="match status" value="1"/>
</dbReference>
<evidence type="ECO:0000313" key="8">
    <source>
        <dbReference type="Proteomes" id="UP000468638"/>
    </source>
</evidence>
<dbReference type="AlphaFoldDB" id="A0A6I5A493"/>
<proteinExistence type="inferred from homology"/>
<evidence type="ECO:0000256" key="3">
    <source>
        <dbReference type="ARBA" id="ARBA00022898"/>
    </source>
</evidence>
<dbReference type="InterPro" id="IPR054542">
    <property type="entry name" value="Cys_met_metab_PP"/>
</dbReference>
<feature type="region of interest" description="Disordered" evidence="6">
    <location>
        <begin position="1"/>
        <end position="27"/>
    </location>
</feature>
<feature type="compositionally biased region" description="Polar residues" evidence="6">
    <location>
        <begin position="10"/>
        <end position="23"/>
    </location>
</feature>
<protein>
    <submittedName>
        <fullName evidence="7">Methionine biosynthesis PLP-dependent protein</fullName>
    </submittedName>
</protein>
<name>A0A6I5A493_9BACI</name>
<dbReference type="FunFam" id="3.90.1150.10:FF:000070">
    <property type="entry name" value="Putative cystathionine gamma-synthase"/>
    <property type="match status" value="1"/>
</dbReference>